<comment type="subcellular location">
    <subcellularLocation>
        <location evidence="2">Cell inner membrane</location>
        <topology evidence="2">Multi-pass membrane protein</topology>
    </subcellularLocation>
</comment>
<keyword evidence="9" id="KW-0902">Two-component regulatory system</keyword>
<evidence type="ECO:0000256" key="8">
    <source>
        <dbReference type="ARBA" id="ARBA00022840"/>
    </source>
</evidence>
<evidence type="ECO:0000256" key="10">
    <source>
        <dbReference type="SAM" id="Phobius"/>
    </source>
</evidence>
<sequence>MPLPPDGTSGALRRNRRYPRLRRMAARRLPWFLLATGLIALVTLLTLMQPMPRVDRMLQDNARADMRQPPSHEIVIVAIDEPSMAAIGRWPWRRALHAELLRRIAADNPRCIGLDLLLTEPDQEHPGDDAVLAAGIADSGCVVLPMALQTRGSQTQAELLPIPALAQAASALGHAHLSIDEDGIVRSVYLREGFAGRAWPHFTLALQQAADAYARNATVAAEPDPLTPPPAAAGPWMRHGHEVVIFTSGSPAFKTVSYIDVLRGLVPADTFRDRYVLIGSTAAGLGDVYATSAPRATGLLPGVEIFASVLQALVNDRRVVVASQWQDLAYNLGPLIVALLGLLWLRPLAVVALICALLAVRLGLHNARPWIGIQFTPAAGFLGLLLVYPLWSLMRLTAALRYLRWGTEQLNEAMDGLPVPGSPPPVGDFLDRQMAATSAAGLRMRDLHRFVRDGIDHMADATLVLDRKGRVFIANLAAARHWKMASHSLVGSDAHDLLADLRWRTTGGPMVPQGALRSHERASILGEGEDATGRILLLRCVPFFDASNHHAGWMCALVDVSRMRQAQSQRDEALRFISHDIREPSASILTAIELTRTRPEVLSGDALLDRVERHALTGLELADGFVNLARAEAQPFRAEVLDLVSLLQQAIDDAWVQARKKQVQVQLVTALEEALCIADRSLLTRALTNVLSNALKYSPVGADLRCNVTAREGAWAVAVQDHGPGIPPELQSQLFQPFHRLHRESHPEVHGVGLGLLLVRTAIQRHGGTIEIDSAVDAGCTVTLVLPQPSAAEVDALSNDNKEWKT</sequence>
<keyword evidence="10" id="KW-0812">Transmembrane</keyword>
<dbReference type="FunFam" id="3.30.565.10:FF:000006">
    <property type="entry name" value="Sensor histidine kinase WalK"/>
    <property type="match status" value="1"/>
</dbReference>
<dbReference type="SMART" id="SM00387">
    <property type="entry name" value="HATPase_c"/>
    <property type="match status" value="1"/>
</dbReference>
<dbReference type="Gene3D" id="3.30.565.10">
    <property type="entry name" value="Histidine kinase-like ATPase, C-terminal domain"/>
    <property type="match status" value="1"/>
</dbReference>
<keyword evidence="7" id="KW-0418">Kinase</keyword>
<keyword evidence="10" id="KW-1133">Transmembrane helix</keyword>
<dbReference type="GO" id="GO:0005524">
    <property type="term" value="F:ATP binding"/>
    <property type="evidence" value="ECO:0007669"/>
    <property type="project" value="UniProtKB-KW"/>
</dbReference>
<dbReference type="InterPro" id="IPR035965">
    <property type="entry name" value="PAS-like_dom_sf"/>
</dbReference>
<dbReference type="InterPro" id="IPR050351">
    <property type="entry name" value="BphY/WalK/GraS-like"/>
</dbReference>
<evidence type="ECO:0000256" key="7">
    <source>
        <dbReference type="ARBA" id="ARBA00022777"/>
    </source>
</evidence>
<dbReference type="EMBL" id="RCZI01000006">
    <property type="protein sequence ID" value="TPG23890.1"/>
    <property type="molecule type" value="Genomic_DNA"/>
</dbReference>
<dbReference type="InterPro" id="IPR036097">
    <property type="entry name" value="HisK_dim/P_sf"/>
</dbReference>
<dbReference type="GO" id="GO:0005886">
    <property type="term" value="C:plasma membrane"/>
    <property type="evidence" value="ECO:0007669"/>
    <property type="project" value="UniProtKB-SubCell"/>
</dbReference>
<evidence type="ECO:0000256" key="1">
    <source>
        <dbReference type="ARBA" id="ARBA00000085"/>
    </source>
</evidence>
<protein>
    <recommendedName>
        <fullName evidence="3">histidine kinase</fullName>
        <ecNumber evidence="3">2.7.13.3</ecNumber>
    </recommendedName>
</protein>
<evidence type="ECO:0000259" key="11">
    <source>
        <dbReference type="PROSITE" id="PS50109"/>
    </source>
</evidence>
<evidence type="ECO:0000256" key="3">
    <source>
        <dbReference type="ARBA" id="ARBA00012438"/>
    </source>
</evidence>
<dbReference type="PANTHER" id="PTHR42878:SF7">
    <property type="entry name" value="SENSOR HISTIDINE KINASE GLRK"/>
    <property type="match status" value="1"/>
</dbReference>
<name>A0A502DGU1_9BURK</name>
<feature type="transmembrane region" description="Helical" evidence="10">
    <location>
        <begin position="371"/>
        <end position="391"/>
    </location>
</feature>
<evidence type="ECO:0000256" key="5">
    <source>
        <dbReference type="ARBA" id="ARBA00022679"/>
    </source>
</evidence>
<organism evidence="12 13">
    <name type="scientific">Variovorax guangxiensis</name>
    <dbReference type="NCBI Taxonomy" id="1775474"/>
    <lineage>
        <taxon>Bacteria</taxon>
        <taxon>Pseudomonadati</taxon>
        <taxon>Pseudomonadota</taxon>
        <taxon>Betaproteobacteria</taxon>
        <taxon>Burkholderiales</taxon>
        <taxon>Comamonadaceae</taxon>
        <taxon>Variovorax</taxon>
    </lineage>
</organism>
<dbReference type="PANTHER" id="PTHR42878">
    <property type="entry name" value="TWO-COMPONENT HISTIDINE KINASE"/>
    <property type="match status" value="1"/>
</dbReference>
<comment type="catalytic activity">
    <reaction evidence="1">
        <text>ATP + protein L-histidine = ADP + protein N-phospho-L-histidine.</text>
        <dbReference type="EC" id="2.7.13.3"/>
    </reaction>
</comment>
<dbReference type="GO" id="GO:0000155">
    <property type="term" value="F:phosphorelay sensor kinase activity"/>
    <property type="evidence" value="ECO:0007669"/>
    <property type="project" value="InterPro"/>
</dbReference>
<dbReference type="InterPro" id="IPR017181">
    <property type="entry name" value="Sig_transdc_His_kin_CHASE2"/>
</dbReference>
<dbReference type="PROSITE" id="PS50109">
    <property type="entry name" value="HIS_KIN"/>
    <property type="match status" value="1"/>
</dbReference>
<dbReference type="InterPro" id="IPR007890">
    <property type="entry name" value="CHASE2"/>
</dbReference>
<dbReference type="PRINTS" id="PR00344">
    <property type="entry name" value="BCTRLSENSOR"/>
</dbReference>
<feature type="domain" description="Histidine kinase" evidence="11">
    <location>
        <begin position="576"/>
        <end position="790"/>
    </location>
</feature>
<dbReference type="InterPro" id="IPR004358">
    <property type="entry name" value="Sig_transdc_His_kin-like_C"/>
</dbReference>
<accession>A0A502DGU1</accession>
<dbReference type="Pfam" id="PF05226">
    <property type="entry name" value="CHASE2"/>
    <property type="match status" value="1"/>
</dbReference>
<dbReference type="PIRSF" id="PIRSF037347">
    <property type="entry name" value="STHK_CHASE2_PAS_prd"/>
    <property type="match status" value="1"/>
</dbReference>
<dbReference type="SUPFAM" id="SSF55785">
    <property type="entry name" value="PYP-like sensor domain (PAS domain)"/>
    <property type="match status" value="1"/>
</dbReference>
<dbReference type="EC" id="2.7.13.3" evidence="3"/>
<dbReference type="Gene3D" id="1.10.287.130">
    <property type="match status" value="1"/>
</dbReference>
<comment type="caution">
    <text evidence="12">The sequence shown here is derived from an EMBL/GenBank/DDBJ whole genome shotgun (WGS) entry which is preliminary data.</text>
</comment>
<evidence type="ECO:0000256" key="6">
    <source>
        <dbReference type="ARBA" id="ARBA00022741"/>
    </source>
</evidence>
<dbReference type="InterPro" id="IPR005467">
    <property type="entry name" value="His_kinase_dom"/>
</dbReference>
<dbReference type="Proteomes" id="UP000319212">
    <property type="component" value="Unassembled WGS sequence"/>
</dbReference>
<dbReference type="SUPFAM" id="SSF47384">
    <property type="entry name" value="Homodimeric domain of signal transducing histidine kinase"/>
    <property type="match status" value="1"/>
</dbReference>
<dbReference type="OrthoDB" id="9806704at2"/>
<dbReference type="GO" id="GO:0030295">
    <property type="term" value="F:protein kinase activator activity"/>
    <property type="evidence" value="ECO:0007669"/>
    <property type="project" value="TreeGrafter"/>
</dbReference>
<proteinExistence type="predicted"/>
<dbReference type="SMART" id="SM01080">
    <property type="entry name" value="CHASE2"/>
    <property type="match status" value="1"/>
</dbReference>
<dbReference type="Pfam" id="PF08448">
    <property type="entry name" value="PAS_4"/>
    <property type="match status" value="1"/>
</dbReference>
<evidence type="ECO:0000256" key="2">
    <source>
        <dbReference type="ARBA" id="ARBA00004429"/>
    </source>
</evidence>
<keyword evidence="4" id="KW-0597">Phosphoprotein</keyword>
<dbReference type="InterPro" id="IPR036890">
    <property type="entry name" value="HATPase_C_sf"/>
</dbReference>
<evidence type="ECO:0000256" key="9">
    <source>
        <dbReference type="ARBA" id="ARBA00023012"/>
    </source>
</evidence>
<dbReference type="Pfam" id="PF02518">
    <property type="entry name" value="HATPase_c"/>
    <property type="match status" value="1"/>
</dbReference>
<keyword evidence="5" id="KW-0808">Transferase</keyword>
<evidence type="ECO:0000313" key="12">
    <source>
        <dbReference type="EMBL" id="TPG23890.1"/>
    </source>
</evidence>
<dbReference type="InterPro" id="IPR013656">
    <property type="entry name" value="PAS_4"/>
</dbReference>
<feature type="transmembrane region" description="Helical" evidence="10">
    <location>
        <begin position="335"/>
        <end position="359"/>
    </location>
</feature>
<feature type="transmembrane region" description="Helical" evidence="10">
    <location>
        <begin position="29"/>
        <end position="48"/>
    </location>
</feature>
<reference evidence="12 13" key="1">
    <citation type="journal article" date="2019" name="Environ. Microbiol.">
        <title>Species interactions and distinct microbial communities in high Arctic permafrost affected cryosols are associated with the CH4 and CO2 gas fluxes.</title>
        <authorList>
            <person name="Altshuler I."/>
            <person name="Hamel J."/>
            <person name="Turney S."/>
            <person name="Magnuson E."/>
            <person name="Levesque R."/>
            <person name="Greer C."/>
            <person name="Whyte L.G."/>
        </authorList>
    </citation>
    <scope>NUCLEOTIDE SEQUENCE [LARGE SCALE GENOMIC DNA]</scope>
    <source>
        <strain evidence="12 13">S06.C</strain>
    </source>
</reference>
<dbReference type="GO" id="GO:0007234">
    <property type="term" value="P:osmosensory signaling via phosphorelay pathway"/>
    <property type="evidence" value="ECO:0007669"/>
    <property type="project" value="TreeGrafter"/>
</dbReference>
<evidence type="ECO:0000256" key="4">
    <source>
        <dbReference type="ARBA" id="ARBA00022553"/>
    </source>
</evidence>
<dbReference type="AlphaFoldDB" id="A0A502DGU1"/>
<dbReference type="Gene3D" id="3.30.450.20">
    <property type="entry name" value="PAS domain"/>
    <property type="match status" value="1"/>
</dbReference>
<evidence type="ECO:0000313" key="13">
    <source>
        <dbReference type="Proteomes" id="UP000319212"/>
    </source>
</evidence>
<dbReference type="GO" id="GO:0000156">
    <property type="term" value="F:phosphorelay response regulator activity"/>
    <property type="evidence" value="ECO:0007669"/>
    <property type="project" value="TreeGrafter"/>
</dbReference>
<keyword evidence="10" id="KW-0472">Membrane</keyword>
<dbReference type="RefSeq" id="WP_140844610.1">
    <property type="nucleotide sequence ID" value="NZ_RCZI01000006.1"/>
</dbReference>
<dbReference type="InterPro" id="IPR003594">
    <property type="entry name" value="HATPase_dom"/>
</dbReference>
<dbReference type="SUPFAM" id="SSF55874">
    <property type="entry name" value="ATPase domain of HSP90 chaperone/DNA topoisomerase II/histidine kinase"/>
    <property type="match status" value="1"/>
</dbReference>
<keyword evidence="6" id="KW-0547">Nucleotide-binding</keyword>
<gene>
    <name evidence="12" type="ORF">EAH82_18720</name>
</gene>
<keyword evidence="8" id="KW-0067">ATP-binding</keyword>
<dbReference type="CDD" id="cd00075">
    <property type="entry name" value="HATPase"/>
    <property type="match status" value="1"/>
</dbReference>